<evidence type="ECO:0000313" key="2">
    <source>
        <dbReference type="EMBL" id="MTH30779.1"/>
    </source>
</evidence>
<dbReference type="AlphaFoldDB" id="A0A7K1GQG4"/>
<reference evidence="2 3" key="1">
    <citation type="journal article" date="2006" name="Int. J. Syst. Evol. Microbiol.">
        <title>Myroides pelagicus sp. nov., isolated from seawater in Thailand.</title>
        <authorList>
            <person name="Yoon J."/>
            <person name="Maneerat S."/>
            <person name="Kawai F."/>
            <person name="Yokota A."/>
        </authorList>
    </citation>
    <scope>NUCLEOTIDE SEQUENCE [LARGE SCALE GENOMIC DNA]</scope>
    <source>
        <strain evidence="2 3">SM1T</strain>
    </source>
</reference>
<dbReference type="InterPro" id="IPR006016">
    <property type="entry name" value="UspA"/>
</dbReference>
<dbReference type="SUPFAM" id="SSF52402">
    <property type="entry name" value="Adenine nucleotide alpha hydrolases-like"/>
    <property type="match status" value="1"/>
</dbReference>
<gene>
    <name evidence="2" type="ORF">GJV77_12875</name>
</gene>
<dbReference type="OrthoDB" id="1522996at2"/>
<evidence type="ECO:0000259" key="1">
    <source>
        <dbReference type="Pfam" id="PF00582"/>
    </source>
</evidence>
<dbReference type="Pfam" id="PF00582">
    <property type="entry name" value="Usp"/>
    <property type="match status" value="1"/>
</dbReference>
<keyword evidence="3" id="KW-1185">Reference proteome</keyword>
<comment type="caution">
    <text evidence="2">The sequence shown here is derived from an EMBL/GenBank/DDBJ whole genome shotgun (WGS) entry which is preliminary data.</text>
</comment>
<proteinExistence type="predicted"/>
<dbReference type="Gene3D" id="3.40.50.12370">
    <property type="match status" value="1"/>
</dbReference>
<dbReference type="EMBL" id="WMJY01000040">
    <property type="protein sequence ID" value="MTH30779.1"/>
    <property type="molecule type" value="Genomic_DNA"/>
</dbReference>
<protein>
    <recommendedName>
        <fullName evidence="1">UspA domain-containing protein</fullName>
    </recommendedName>
</protein>
<feature type="domain" description="UspA" evidence="1">
    <location>
        <begin position="230"/>
        <end position="281"/>
    </location>
</feature>
<dbReference type="RefSeq" id="WP_155036755.1">
    <property type="nucleotide sequence ID" value="NZ_JAYMMG010000049.1"/>
</dbReference>
<sequence>MSKIAITLDLSSIDNSLINFAYQYYHKHEITQIHFIHNIKPSDLSKVWEDYMDNIDIEGLIIDKINKSINQYFGDSEMVYVHITKQEQTESSIKHLCINEDISTVICGWKTDENGSGSVVQKLLRILKGTYIMVPENKRYDNSNILIPSDLSAPFLPLVTQLNQQDLIQSSSKVKVVRAFNIPPIFFPMVDNDDLEQKTAKHIQGQFNELKQKNTILNSVEFQAYFQNSESITQVIEHLAKINKATLVCIAAKGSSKLRSILIGSTTNRLLNTNPFSVLVIVQNQL</sequence>
<organism evidence="2 3">
    <name type="scientific">Myroides pelagicus</name>
    <dbReference type="NCBI Taxonomy" id="270914"/>
    <lineage>
        <taxon>Bacteria</taxon>
        <taxon>Pseudomonadati</taxon>
        <taxon>Bacteroidota</taxon>
        <taxon>Flavobacteriia</taxon>
        <taxon>Flavobacteriales</taxon>
        <taxon>Flavobacteriaceae</taxon>
        <taxon>Myroides</taxon>
    </lineage>
</organism>
<evidence type="ECO:0000313" key="3">
    <source>
        <dbReference type="Proteomes" id="UP000488936"/>
    </source>
</evidence>
<dbReference type="CDD" id="cd00293">
    <property type="entry name" value="USP-like"/>
    <property type="match status" value="1"/>
</dbReference>
<dbReference type="Proteomes" id="UP000488936">
    <property type="component" value="Unassembled WGS sequence"/>
</dbReference>
<accession>A0A7K1GQG4</accession>
<name>A0A7K1GQG4_9FLAO</name>